<dbReference type="InterPro" id="IPR046357">
    <property type="entry name" value="PPIase_dom_sf"/>
</dbReference>
<evidence type="ECO:0000313" key="2">
    <source>
        <dbReference type="Proteomes" id="UP000536509"/>
    </source>
</evidence>
<keyword evidence="2" id="KW-1185">Reference proteome</keyword>
<dbReference type="AlphaFoldDB" id="A0A7Y3R8A8"/>
<keyword evidence="1" id="KW-0413">Isomerase</keyword>
<organism evidence="1 2">
    <name type="scientific">Flavobacterium rivulicola</name>
    <dbReference type="NCBI Taxonomy" id="2732161"/>
    <lineage>
        <taxon>Bacteria</taxon>
        <taxon>Pseudomonadati</taxon>
        <taxon>Bacteroidota</taxon>
        <taxon>Flavobacteriia</taxon>
        <taxon>Flavobacteriales</taxon>
        <taxon>Flavobacteriaceae</taxon>
        <taxon>Flavobacterium</taxon>
    </lineage>
</organism>
<evidence type="ECO:0000313" key="1">
    <source>
        <dbReference type="EMBL" id="NNT71773.1"/>
    </source>
</evidence>
<dbReference type="PROSITE" id="PS51257">
    <property type="entry name" value="PROKAR_LIPOPROTEIN"/>
    <property type="match status" value="1"/>
</dbReference>
<comment type="caution">
    <text evidence="1">The sequence shown here is derived from an EMBL/GenBank/DDBJ whole genome shotgun (WGS) entry which is preliminary data.</text>
</comment>
<sequence length="336" mass="37363">MNNFLKTIACFTLVLLVVSCSKDDDKTEPLRDYATQYEADLDKIEEFLQTHYYTVVDHPGFPDDQSVTFTKIPAGGTQTSIWNSPDLVTDFTVDANDITYKLYYLKIRGHVDRDNSVNPPSEADLAKTPCNVDRVLSAYVGQYLYTAKETVDGAEVEVLKLKQFEESINPQTFLTLSSTIRGWGEVFPNFKAGTYSENPDGTLTYADFGAGVMFLPSGLGYYASSSTTIPAYSPLIFSFKLYEIQRVDNDGDDIYSFQEDLNGDGYVRVLEEGEVNIDDTDGDGVPDFLDIDDDGDFFITKNEIINPLTETAFPFNDIPLCAADGKKVHLSAACHP</sequence>
<name>A0A7Y3R8A8_9FLAO</name>
<protein>
    <submittedName>
        <fullName evidence="1">FKBP-type peptidylprolyl isomerase</fullName>
    </submittedName>
</protein>
<dbReference type="GO" id="GO:0003755">
    <property type="term" value="F:peptidyl-prolyl cis-trans isomerase activity"/>
    <property type="evidence" value="ECO:0007669"/>
    <property type="project" value="InterPro"/>
</dbReference>
<reference evidence="1 2" key="1">
    <citation type="submission" date="2020-05" db="EMBL/GenBank/DDBJ databases">
        <title>Draft genome of Flavobacterium sp. IMCC34852.</title>
        <authorList>
            <person name="Song J."/>
            <person name="Cho J.-C."/>
        </authorList>
    </citation>
    <scope>NUCLEOTIDE SEQUENCE [LARGE SCALE GENOMIC DNA]</scope>
    <source>
        <strain evidence="1 2">IMCC34852</strain>
    </source>
</reference>
<accession>A0A7Y3R8A8</accession>
<dbReference type="EMBL" id="JABEVX010000002">
    <property type="protein sequence ID" value="NNT71773.1"/>
    <property type="molecule type" value="Genomic_DNA"/>
</dbReference>
<dbReference type="RefSeq" id="WP_171221952.1">
    <property type="nucleotide sequence ID" value="NZ_CP121446.1"/>
</dbReference>
<dbReference type="Proteomes" id="UP000536509">
    <property type="component" value="Unassembled WGS sequence"/>
</dbReference>
<gene>
    <name evidence="1" type="ORF">HKT18_06025</name>
</gene>
<proteinExistence type="predicted"/>
<dbReference type="Gene3D" id="3.10.50.40">
    <property type="match status" value="1"/>
</dbReference>